<evidence type="ECO:0000313" key="2">
    <source>
        <dbReference type="EMBL" id="SVA34931.1"/>
    </source>
</evidence>
<evidence type="ECO:0000256" key="1">
    <source>
        <dbReference type="SAM" id="Phobius"/>
    </source>
</evidence>
<keyword evidence="1" id="KW-0812">Transmembrane</keyword>
<name>A0A381V4L4_9ZZZZ</name>
<accession>A0A381V4L4</accession>
<keyword evidence="1" id="KW-1133">Transmembrane helix</keyword>
<gene>
    <name evidence="2" type="ORF">METZ01_LOCUS87785</name>
</gene>
<dbReference type="AlphaFoldDB" id="A0A381V4L4"/>
<feature type="transmembrane region" description="Helical" evidence="1">
    <location>
        <begin position="12"/>
        <end position="32"/>
    </location>
</feature>
<reference evidence="2" key="1">
    <citation type="submission" date="2018-05" db="EMBL/GenBank/DDBJ databases">
        <authorList>
            <person name="Lanie J.A."/>
            <person name="Ng W.-L."/>
            <person name="Kazmierczak K.M."/>
            <person name="Andrzejewski T.M."/>
            <person name="Davidsen T.M."/>
            <person name="Wayne K.J."/>
            <person name="Tettelin H."/>
            <person name="Glass J.I."/>
            <person name="Rusch D."/>
            <person name="Podicherti R."/>
            <person name="Tsui H.-C.T."/>
            <person name="Winkler M.E."/>
        </authorList>
    </citation>
    <scope>NUCLEOTIDE SEQUENCE</scope>
</reference>
<keyword evidence="1" id="KW-0472">Membrane</keyword>
<protein>
    <submittedName>
        <fullName evidence="2">Uncharacterized protein</fullName>
    </submittedName>
</protein>
<proteinExistence type="predicted"/>
<organism evidence="2">
    <name type="scientific">marine metagenome</name>
    <dbReference type="NCBI Taxonomy" id="408172"/>
    <lineage>
        <taxon>unclassified sequences</taxon>
        <taxon>metagenomes</taxon>
        <taxon>ecological metagenomes</taxon>
    </lineage>
</organism>
<sequence>MMPISRLKAKLLANSASMIGALLMLTFLFTALNNKALIDDLGKVWVNAYQGSYSSEVRGALVELSSGQTDHAIDLLAQSDWSSVRLGDRGYRFKRQILSNLCRTLYNNKDYQRLLDWATVWRLLDERDVNAIAYNYEALRHTDGRRKEGREGLLEYFKKFPANGYLQRFYVWMLFDAGEVEQATALAEKYLSPDWVRSATVGWELRWQWKTRHVITNYVRLLKQHLANGDWGDAWKVPKDMWRNVLEWKNSELLKEKGYSALSVFPNRDDRIHIIADMPRNMSTIRIDLPPHANLRISDFDVTIDGDSKNLSPDAFEYINLFEAQGSIQADGDEDPFFLVNILNVDKTGVGPFMKVDISFQIALIDVLGQERLLSYALATDPRFNRGSSE</sequence>
<dbReference type="EMBL" id="UINC01007755">
    <property type="protein sequence ID" value="SVA34931.1"/>
    <property type="molecule type" value="Genomic_DNA"/>
</dbReference>